<feature type="transmembrane region" description="Helical" evidence="6">
    <location>
        <begin position="16"/>
        <end position="33"/>
    </location>
</feature>
<dbReference type="AlphaFoldDB" id="A0A502E6C5"/>
<dbReference type="GO" id="GO:0005886">
    <property type="term" value="C:plasma membrane"/>
    <property type="evidence" value="ECO:0007669"/>
    <property type="project" value="UniProtKB-SubCell"/>
</dbReference>
<reference evidence="7 8" key="1">
    <citation type="journal article" date="2019" name="Environ. Microbiol.">
        <title>Species interactions and distinct microbial communities in high Arctic permafrost affected cryosols are associated with the CH4 and CO2 gas fluxes.</title>
        <authorList>
            <person name="Altshuler I."/>
            <person name="Hamel J."/>
            <person name="Turney S."/>
            <person name="Magnuson E."/>
            <person name="Levesque R."/>
            <person name="Greer C."/>
            <person name="Whyte L.G."/>
        </authorList>
    </citation>
    <scope>NUCLEOTIDE SEQUENCE [LARGE SCALE GENOMIC DNA]</scope>
    <source>
        <strain evidence="7 8">S5.20</strain>
    </source>
</reference>
<proteinExistence type="predicted"/>
<dbReference type="InterPro" id="IPR005171">
    <property type="entry name" value="Cyt_c_oxidase_su4_prok"/>
</dbReference>
<protein>
    <submittedName>
        <fullName evidence="7">Prokaryotic cytochrome C oxidase subunit IV family protein</fullName>
    </submittedName>
</protein>
<dbReference type="Pfam" id="PF03626">
    <property type="entry name" value="COX4_pro"/>
    <property type="match status" value="1"/>
</dbReference>
<sequence>MAKGNRSLLSDSRRTTLVWLALCAITISSWWLAPGHRGGQAAVASVPITVAVISLGFIKGRLIIQTFMEVRTAPQWLRLSTDAWLVVLWASILAIYLI</sequence>
<evidence type="ECO:0000313" key="8">
    <source>
        <dbReference type="Proteomes" id="UP000320095"/>
    </source>
</evidence>
<accession>A0A502E6C5</accession>
<comment type="subcellular location">
    <subcellularLocation>
        <location evidence="1">Cell membrane</location>
        <topology evidence="1">Multi-pass membrane protein</topology>
    </subcellularLocation>
</comment>
<comment type="caution">
    <text evidence="7">The sequence shown here is derived from an EMBL/GenBank/DDBJ whole genome shotgun (WGS) entry which is preliminary data.</text>
</comment>
<keyword evidence="3 6" id="KW-0812">Transmembrane</keyword>
<dbReference type="Proteomes" id="UP000320095">
    <property type="component" value="Unassembled WGS sequence"/>
</dbReference>
<evidence type="ECO:0000256" key="2">
    <source>
        <dbReference type="ARBA" id="ARBA00022475"/>
    </source>
</evidence>
<dbReference type="RefSeq" id="WP_140693348.1">
    <property type="nucleotide sequence ID" value="NZ_RCZG01000006.1"/>
</dbReference>
<evidence type="ECO:0000313" key="7">
    <source>
        <dbReference type="EMBL" id="TPG33248.1"/>
    </source>
</evidence>
<evidence type="ECO:0000256" key="5">
    <source>
        <dbReference type="ARBA" id="ARBA00023136"/>
    </source>
</evidence>
<evidence type="ECO:0000256" key="3">
    <source>
        <dbReference type="ARBA" id="ARBA00022692"/>
    </source>
</evidence>
<keyword evidence="5 6" id="KW-0472">Membrane</keyword>
<evidence type="ECO:0000256" key="6">
    <source>
        <dbReference type="SAM" id="Phobius"/>
    </source>
</evidence>
<evidence type="ECO:0000256" key="1">
    <source>
        <dbReference type="ARBA" id="ARBA00004651"/>
    </source>
</evidence>
<evidence type="ECO:0000256" key="4">
    <source>
        <dbReference type="ARBA" id="ARBA00022989"/>
    </source>
</evidence>
<dbReference type="EMBL" id="RCZG01000006">
    <property type="protein sequence ID" value="TPG33248.1"/>
    <property type="molecule type" value="Genomic_DNA"/>
</dbReference>
<dbReference type="OrthoDB" id="8595054at2"/>
<organism evidence="7 8">
    <name type="scientific">Mycolicibacterium hodleri</name>
    <dbReference type="NCBI Taxonomy" id="49897"/>
    <lineage>
        <taxon>Bacteria</taxon>
        <taxon>Bacillati</taxon>
        <taxon>Actinomycetota</taxon>
        <taxon>Actinomycetes</taxon>
        <taxon>Mycobacteriales</taxon>
        <taxon>Mycobacteriaceae</taxon>
        <taxon>Mycolicibacterium</taxon>
    </lineage>
</organism>
<keyword evidence="2" id="KW-1003">Cell membrane</keyword>
<keyword evidence="8" id="KW-1185">Reference proteome</keyword>
<gene>
    <name evidence="7" type="ORF">EAH80_17330</name>
</gene>
<feature type="transmembrane region" description="Helical" evidence="6">
    <location>
        <begin position="39"/>
        <end position="58"/>
    </location>
</feature>
<name>A0A502E6C5_9MYCO</name>
<feature type="transmembrane region" description="Helical" evidence="6">
    <location>
        <begin position="79"/>
        <end position="97"/>
    </location>
</feature>
<keyword evidence="4 6" id="KW-1133">Transmembrane helix</keyword>